<protein>
    <submittedName>
        <fullName evidence="4">Hypothetical_protein</fullName>
    </submittedName>
</protein>
<feature type="coiled-coil region" evidence="1">
    <location>
        <begin position="49"/>
        <end position="76"/>
    </location>
</feature>
<dbReference type="AlphaFoldDB" id="A0AA86R8N7"/>
<accession>A0AA86R8N7</accession>
<dbReference type="EMBL" id="CAXDID020000042">
    <property type="protein sequence ID" value="CAL6001027.1"/>
    <property type="molecule type" value="Genomic_DNA"/>
</dbReference>
<keyword evidence="5" id="KW-1185">Reference proteome</keyword>
<sequence>MIKGIEEQKKLFVEDQLNLQIVELVKQQEALRIAQAEQSAVMQAIAVSAQQLDNERQQLADRILREEEEQRVEEENIEVIIDEDPVLVKCDQTLIKEKPIDEQINFVEINAQRTKEDKEPQRKDINLTNVEKIVEKKVPNTEIEPVNAKRVKKDKSKKNDTVEQSPVEAAPTEEPMISTQQAIDDLYLMNCGNHMPYEQPPGKDTIYLPVKKQIIRVTLEQINDEIKFLFKRHRTTSAKIKCQVEGCEYSFNEAYDYLMHYQTNYKSHDISKISNVNDLLRKELQRKKLNFYTTCSYCSCPFMDITSALKHQKKCVFQNTILRNDQSDSPQHEGRDESAPENEHEDIQEDEEEDDQENQDREEGNPNNPNRPTIVRATYTKKAYQDNIHEMSKECNDTDQDALSMRVNEVLMQFTANPNQAGNLIRSFRCHSLRVRKVFRLITSLNQQLKRKQISSCKGDNQVKQCRQQKDMKMMKRLIISRKRLPNSKQKRISRRMWCKSQQRIHLGMVQQQKDKPVSLLERSYKTRQIICHNMIRVVQAD</sequence>
<reference evidence="3" key="1">
    <citation type="submission" date="2023-06" db="EMBL/GenBank/DDBJ databases">
        <authorList>
            <person name="Kurt Z."/>
        </authorList>
    </citation>
    <scope>NUCLEOTIDE SEQUENCE</scope>
</reference>
<proteinExistence type="predicted"/>
<organism evidence="3">
    <name type="scientific">Hexamita inflata</name>
    <dbReference type="NCBI Taxonomy" id="28002"/>
    <lineage>
        <taxon>Eukaryota</taxon>
        <taxon>Metamonada</taxon>
        <taxon>Diplomonadida</taxon>
        <taxon>Hexamitidae</taxon>
        <taxon>Hexamitinae</taxon>
        <taxon>Hexamita</taxon>
    </lineage>
</organism>
<gene>
    <name evidence="4" type="ORF">HINF_LOCUS17145</name>
    <name evidence="3" type="ORF">HINF_LOCUS61474</name>
</gene>
<keyword evidence="1" id="KW-0175">Coiled coil</keyword>
<feature type="compositionally biased region" description="Acidic residues" evidence="2">
    <location>
        <begin position="343"/>
        <end position="357"/>
    </location>
</feature>
<reference evidence="4 5" key="2">
    <citation type="submission" date="2024-07" db="EMBL/GenBank/DDBJ databases">
        <authorList>
            <person name="Akdeniz Z."/>
        </authorList>
    </citation>
    <scope>NUCLEOTIDE SEQUENCE [LARGE SCALE GENOMIC DNA]</scope>
</reference>
<name>A0AA86R8N7_9EUKA</name>
<dbReference type="Proteomes" id="UP001642409">
    <property type="component" value="Unassembled WGS sequence"/>
</dbReference>
<feature type="compositionally biased region" description="Basic and acidic residues" evidence="2">
    <location>
        <begin position="330"/>
        <end position="342"/>
    </location>
</feature>
<evidence type="ECO:0000313" key="5">
    <source>
        <dbReference type="Proteomes" id="UP001642409"/>
    </source>
</evidence>
<evidence type="ECO:0000256" key="1">
    <source>
        <dbReference type="SAM" id="Coils"/>
    </source>
</evidence>
<dbReference type="EMBL" id="CATOUU010001125">
    <property type="protein sequence ID" value="CAI9973829.1"/>
    <property type="molecule type" value="Genomic_DNA"/>
</dbReference>
<feature type="region of interest" description="Disordered" evidence="2">
    <location>
        <begin position="324"/>
        <end position="376"/>
    </location>
</feature>
<evidence type="ECO:0000313" key="3">
    <source>
        <dbReference type="EMBL" id="CAI9973829.1"/>
    </source>
</evidence>
<comment type="caution">
    <text evidence="3">The sequence shown here is derived from an EMBL/GenBank/DDBJ whole genome shotgun (WGS) entry which is preliminary data.</text>
</comment>
<evidence type="ECO:0000313" key="4">
    <source>
        <dbReference type="EMBL" id="CAL6001027.1"/>
    </source>
</evidence>
<feature type="region of interest" description="Disordered" evidence="2">
    <location>
        <begin position="147"/>
        <end position="175"/>
    </location>
</feature>
<evidence type="ECO:0000256" key="2">
    <source>
        <dbReference type="SAM" id="MobiDB-lite"/>
    </source>
</evidence>